<keyword evidence="1" id="KW-0472">Membrane</keyword>
<reference evidence="2" key="1">
    <citation type="journal article" date="2020" name="mSystems">
        <title>Genome- and Community-Level Interaction Insights into Carbon Utilization and Element Cycling Functions of Hydrothermarchaeota in Hydrothermal Sediment.</title>
        <authorList>
            <person name="Zhou Z."/>
            <person name="Liu Y."/>
            <person name="Xu W."/>
            <person name="Pan J."/>
            <person name="Luo Z.H."/>
            <person name="Li M."/>
        </authorList>
    </citation>
    <scope>NUCLEOTIDE SEQUENCE [LARGE SCALE GENOMIC DNA]</scope>
    <source>
        <strain evidence="2">HyVt-535</strain>
    </source>
</reference>
<dbReference type="SUPFAM" id="SSF82866">
    <property type="entry name" value="Multidrug efflux transporter AcrB transmembrane domain"/>
    <property type="match status" value="2"/>
</dbReference>
<dbReference type="AlphaFoldDB" id="A0A7C5IYB8"/>
<dbReference type="PRINTS" id="PR00702">
    <property type="entry name" value="ACRIFLAVINRP"/>
</dbReference>
<dbReference type="GO" id="GO:0005886">
    <property type="term" value="C:plasma membrane"/>
    <property type="evidence" value="ECO:0007669"/>
    <property type="project" value="TreeGrafter"/>
</dbReference>
<dbReference type="Proteomes" id="UP000886100">
    <property type="component" value="Unassembled WGS sequence"/>
</dbReference>
<organism evidence="2">
    <name type="scientific">Thiolapillus brandeum</name>
    <dbReference type="NCBI Taxonomy" id="1076588"/>
    <lineage>
        <taxon>Bacteria</taxon>
        <taxon>Pseudomonadati</taxon>
        <taxon>Pseudomonadota</taxon>
        <taxon>Gammaproteobacteria</taxon>
        <taxon>Chromatiales</taxon>
        <taxon>Sedimenticolaceae</taxon>
        <taxon>Thiolapillus</taxon>
    </lineage>
</organism>
<dbReference type="PANTHER" id="PTHR32063:SF33">
    <property type="entry name" value="RND SUPERFAMILY EFFLUX PUMP PERMEASE COMPONENT"/>
    <property type="match status" value="1"/>
</dbReference>
<dbReference type="SUPFAM" id="SSF82714">
    <property type="entry name" value="Multidrug efflux transporter AcrB TolC docking domain, DN and DC subdomains"/>
    <property type="match status" value="1"/>
</dbReference>
<dbReference type="Gene3D" id="3.30.2090.10">
    <property type="entry name" value="Multidrug efflux transporter AcrB TolC docking domain, DN and DC subdomains"/>
    <property type="match status" value="2"/>
</dbReference>
<keyword evidence="1" id="KW-1133">Transmembrane helix</keyword>
<gene>
    <name evidence="2" type="ORF">ENJ98_02750</name>
</gene>
<feature type="non-terminal residue" evidence="2">
    <location>
        <position position="1"/>
    </location>
</feature>
<feature type="transmembrane region" description="Helical" evidence="1">
    <location>
        <begin position="758"/>
        <end position="778"/>
    </location>
</feature>
<feature type="transmembrane region" description="Helical" evidence="1">
    <location>
        <begin position="254"/>
        <end position="273"/>
    </location>
</feature>
<evidence type="ECO:0000256" key="1">
    <source>
        <dbReference type="SAM" id="Phobius"/>
    </source>
</evidence>
<dbReference type="Gene3D" id="3.30.70.1320">
    <property type="entry name" value="Multidrug efflux transporter AcrB pore domain like"/>
    <property type="match status" value="1"/>
</dbReference>
<keyword evidence="1" id="KW-0812">Transmembrane</keyword>
<dbReference type="Gene3D" id="3.30.70.1430">
    <property type="entry name" value="Multidrug efflux transporter AcrB pore domain"/>
    <property type="match status" value="1"/>
</dbReference>
<dbReference type="Gene3D" id="3.30.70.1440">
    <property type="entry name" value="Multidrug efflux transporter AcrB pore domain"/>
    <property type="match status" value="1"/>
</dbReference>
<feature type="transmembrane region" description="Helical" evidence="1">
    <location>
        <begin position="125"/>
        <end position="145"/>
    </location>
</feature>
<protein>
    <submittedName>
        <fullName evidence="2">Efflux RND transporter permease subunit</fullName>
    </submittedName>
</protein>
<feature type="transmembrane region" description="Helical" evidence="1">
    <location>
        <begin position="316"/>
        <end position="339"/>
    </location>
</feature>
<name>A0A7C5IYB8_9GAMM</name>
<feature type="transmembrane region" description="Helical" evidence="1">
    <location>
        <begin position="223"/>
        <end position="248"/>
    </location>
</feature>
<proteinExistence type="predicted"/>
<evidence type="ECO:0000313" key="2">
    <source>
        <dbReference type="EMBL" id="HHH13132.1"/>
    </source>
</evidence>
<dbReference type="Gene3D" id="1.20.1640.10">
    <property type="entry name" value="Multidrug efflux transporter AcrB transmembrane domain"/>
    <property type="match status" value="2"/>
</dbReference>
<dbReference type="InterPro" id="IPR027463">
    <property type="entry name" value="AcrB_DN_DC_subdom"/>
</dbReference>
<dbReference type="EMBL" id="DROM01000170">
    <property type="protein sequence ID" value="HHH13132.1"/>
    <property type="molecule type" value="Genomic_DNA"/>
</dbReference>
<feature type="transmembrane region" description="Helical" evidence="1">
    <location>
        <begin position="790"/>
        <end position="813"/>
    </location>
</feature>
<feature type="transmembrane region" description="Helical" evidence="1">
    <location>
        <begin position="664"/>
        <end position="680"/>
    </location>
</feature>
<dbReference type="InterPro" id="IPR001036">
    <property type="entry name" value="Acrflvin-R"/>
</dbReference>
<comment type="caution">
    <text evidence="2">The sequence shown here is derived from an EMBL/GenBank/DDBJ whole genome shotgun (WGS) entry which is preliminary data.</text>
</comment>
<feature type="transmembrane region" description="Helical" evidence="1">
    <location>
        <begin position="713"/>
        <end position="737"/>
    </location>
</feature>
<dbReference type="GO" id="GO:0042910">
    <property type="term" value="F:xenobiotic transmembrane transporter activity"/>
    <property type="evidence" value="ECO:0007669"/>
    <property type="project" value="TreeGrafter"/>
</dbReference>
<dbReference type="Pfam" id="PF00873">
    <property type="entry name" value="ACR_tran"/>
    <property type="match status" value="1"/>
</dbReference>
<dbReference type="PANTHER" id="PTHR32063">
    <property type="match status" value="1"/>
</dbReference>
<sequence length="834" mass="91598">IARRSVDLPAGRIGRDDVARELRLLSQRRDEKGFDSLLIGRGDERLRLGEVAEIERRPRPGQITLSYKGEPAVELHAQRATTGDTLESASILRQWVEETRAKLPPGVELTVYDESWLLIRDRINLLLKNGAGGLVLVVAILFLFLNARVAWWVTLGIPVSFMAALAIVWMAGGSINMISLFALIMTLGIIVDDAIVVGEDALTHYQKGERSLEAAEGGARRMLAPVLSSSLTTVAAFVPLMAVSGIIGDILFDIPFVVICVIIASLIESFLVLPGHLRHSFHRVHHRPPSPLRQRLDAAFERFRERRFRPLVSAAVNRPTVTLSLAVASLVVAAGLLAGGRMGFTFFPRVEGNVVYASASFVSGTPPSRVERFIDEVERALYEAEAELGGGLVRVARVNHGMGIFSNTSSGRAGEQFASITVELVPSDERTVRNETFLDAWRSHIREVPGLERLTLSSRHGGGPPGKDLEINITGPDTHSIKGAALELVSALEALEGVSGVEDDMPYGYQQLILELTPAGRSHGLTEQLVARQLGDALNGNLGQIFVQGRDELEVRVMLPDDERDRLATLDRFMLKLPGGGFMPLATAVELEPYQGFEILRHYNNRLSATVFADVDRTRNNANRIREQLKREVIPALEARWGVETSYTGRAEDQKETLADMKQGALYALVLIYLVLAWVFGSYGWPLVVMSVIPFGIVGALVGHWAMGIELTILSFFGLFGLAGIVVNDSIILVVFYKQLRQQGLSTREAIVEAACQRLRAVLLTSLTTIAGLTPLLFETSLQAQFLIPMAVSISFGLAFTTLLVLFLVPSLLRLHEEVRERLFRPSALPTERA</sequence>
<feature type="transmembrane region" description="Helical" evidence="1">
    <location>
        <begin position="687"/>
        <end position="707"/>
    </location>
</feature>
<accession>A0A7C5IYB8</accession>